<feature type="region of interest" description="Disordered" evidence="6">
    <location>
        <begin position="580"/>
        <end position="600"/>
    </location>
</feature>
<evidence type="ECO:0000256" key="1">
    <source>
        <dbReference type="ARBA" id="ARBA00004123"/>
    </source>
</evidence>
<evidence type="ECO:0000313" key="8">
    <source>
        <dbReference type="EMBL" id="CAE0612061.1"/>
    </source>
</evidence>
<reference evidence="8" key="1">
    <citation type="submission" date="2021-01" db="EMBL/GenBank/DDBJ databases">
        <authorList>
            <person name="Corre E."/>
            <person name="Pelletier E."/>
            <person name="Niang G."/>
            <person name="Scheremetjew M."/>
            <person name="Finn R."/>
            <person name="Kale V."/>
            <person name="Holt S."/>
            <person name="Cochrane G."/>
            <person name="Meng A."/>
            <person name="Brown T."/>
            <person name="Cohen L."/>
        </authorList>
    </citation>
    <scope>NUCLEOTIDE SEQUENCE</scope>
    <source>
        <strain evidence="8">CCMP1897</strain>
    </source>
</reference>
<dbReference type="FunFam" id="3.30.70.330:FF:000182">
    <property type="entry name" value="RNA-binding motif protein 28"/>
    <property type="match status" value="1"/>
</dbReference>
<evidence type="ECO:0000256" key="3">
    <source>
        <dbReference type="ARBA" id="ARBA00022884"/>
    </source>
</evidence>
<evidence type="ECO:0000259" key="7">
    <source>
        <dbReference type="PROSITE" id="PS50102"/>
    </source>
</evidence>
<dbReference type="InterPro" id="IPR035979">
    <property type="entry name" value="RBD_domain_sf"/>
</dbReference>
<dbReference type="SMART" id="SM00360">
    <property type="entry name" value="RRM"/>
    <property type="match status" value="5"/>
</dbReference>
<dbReference type="GO" id="GO:0003729">
    <property type="term" value="F:mRNA binding"/>
    <property type="evidence" value="ECO:0007669"/>
    <property type="project" value="TreeGrafter"/>
</dbReference>
<evidence type="ECO:0000256" key="4">
    <source>
        <dbReference type="ARBA" id="ARBA00023242"/>
    </source>
</evidence>
<evidence type="ECO:0000256" key="6">
    <source>
        <dbReference type="SAM" id="MobiDB-lite"/>
    </source>
</evidence>
<gene>
    <name evidence="8" type="ORF">PSAL00342_LOCUS5896</name>
</gene>
<dbReference type="CDD" id="cd12414">
    <property type="entry name" value="RRM2_RBM28_like"/>
    <property type="match status" value="1"/>
</dbReference>
<name>A0A7S3UF31_9CHLO</name>
<dbReference type="CDD" id="cd00590">
    <property type="entry name" value="RRM_SF"/>
    <property type="match status" value="1"/>
</dbReference>
<comment type="subcellular location">
    <subcellularLocation>
        <location evidence="1">Nucleus</location>
    </subcellularLocation>
</comment>
<feature type="domain" description="RRM" evidence="7">
    <location>
        <begin position="456"/>
        <end position="539"/>
    </location>
</feature>
<feature type="domain" description="RRM" evidence="7">
    <location>
        <begin position="147"/>
        <end position="226"/>
    </location>
</feature>
<dbReference type="InterPro" id="IPR051945">
    <property type="entry name" value="RRM_MRD1_RNA_proc_ribogen"/>
</dbReference>
<feature type="compositionally biased region" description="Polar residues" evidence="6">
    <location>
        <begin position="127"/>
        <end position="143"/>
    </location>
</feature>
<dbReference type="CDD" id="cd12416">
    <property type="entry name" value="RRM4_RBM28_like"/>
    <property type="match status" value="1"/>
</dbReference>
<feature type="region of interest" description="Disordered" evidence="6">
    <location>
        <begin position="721"/>
        <end position="833"/>
    </location>
</feature>
<feature type="compositionally biased region" description="Basic and acidic residues" evidence="6">
    <location>
        <begin position="406"/>
        <end position="437"/>
    </location>
</feature>
<proteinExistence type="predicted"/>
<protein>
    <recommendedName>
        <fullName evidence="7">RRM domain-containing protein</fullName>
    </recommendedName>
</protein>
<dbReference type="InterPro" id="IPR012677">
    <property type="entry name" value="Nucleotide-bd_a/b_plait_sf"/>
</dbReference>
<dbReference type="GO" id="GO:0005634">
    <property type="term" value="C:nucleus"/>
    <property type="evidence" value="ECO:0007669"/>
    <property type="project" value="UniProtKB-SubCell"/>
</dbReference>
<dbReference type="Pfam" id="PF00076">
    <property type="entry name" value="RRM_1"/>
    <property type="match status" value="4"/>
</dbReference>
<organism evidence="8">
    <name type="scientific">Picocystis salinarum</name>
    <dbReference type="NCBI Taxonomy" id="88271"/>
    <lineage>
        <taxon>Eukaryota</taxon>
        <taxon>Viridiplantae</taxon>
        <taxon>Chlorophyta</taxon>
        <taxon>Picocystophyceae</taxon>
        <taxon>Picocystales</taxon>
        <taxon>Picocystaceae</taxon>
        <taxon>Picocystis</taxon>
    </lineage>
</organism>
<feature type="compositionally biased region" description="Basic and acidic residues" evidence="6">
    <location>
        <begin position="580"/>
        <end position="597"/>
    </location>
</feature>
<feature type="compositionally biased region" description="Basic and acidic residues" evidence="6">
    <location>
        <begin position="384"/>
        <end position="397"/>
    </location>
</feature>
<evidence type="ECO:0000256" key="2">
    <source>
        <dbReference type="ARBA" id="ARBA00022737"/>
    </source>
</evidence>
<dbReference type="SUPFAM" id="SSF54928">
    <property type="entry name" value="RNA-binding domain, RBD"/>
    <property type="match status" value="4"/>
</dbReference>
<keyword evidence="4" id="KW-0539">Nucleus</keyword>
<dbReference type="EMBL" id="HBIS01006511">
    <property type="protein sequence ID" value="CAE0612061.1"/>
    <property type="molecule type" value="Transcribed_RNA"/>
</dbReference>
<feature type="domain" description="RRM" evidence="7">
    <location>
        <begin position="242"/>
        <end position="319"/>
    </location>
</feature>
<dbReference type="Gene3D" id="3.30.70.330">
    <property type="match status" value="5"/>
</dbReference>
<dbReference type="PROSITE" id="PS50102">
    <property type="entry name" value="RRM"/>
    <property type="match status" value="5"/>
</dbReference>
<feature type="compositionally biased region" description="Acidic residues" evidence="6">
    <location>
        <begin position="364"/>
        <end position="373"/>
    </location>
</feature>
<sequence length="867" mass="96020">MAATSERDSRSVFVRGLPFDLADAELEDAFARLGPVKSAFAVKDAKDALRNRGFGIVQYALAEDARRAVEEMDGTSLCGRKMHVEMARKRSVRNSTEEMAHPRVGSVVPSSREAPPTDGLVRKRTGGESTKGNSEENGPSQMQKVARTVALGNLSEKKMEAAIQWARQQGDVVNVLPSAPKEEVAKRKLEQDGCKGGVAFVEYGSVSQAMKAVTALHGKKLPGGGRLWARQLGGEGAKLKRWRVIVRNLPFDAKEEDLRSAFKSCGLVWEVTIPKKPDGAQRGFAFVGFISAKQAQDAIEKVNGQTITNRRVAVDWALSKHDFEEKVELPADNLPSAVDRQAAKAPQAAKSKRTGDGAIHDTTLSEEEAESSEDLPGTDSIAEETAKPKLSKDEEKPAASVIVDKVMAEKDSNPPMKEKESSLIMKSREAKKPGKVESKLKEVKGAAQSFIHPVRPTVYVRNLPSSTTKEDLLSVMNIFGIVRECRVVFDKVTRKCNGTAYVEFVEKACAELVLQAANDLNEGGVRVKGKAVQMSPALSAEEARKLKKELAVEDKREKSRNLHLSKEGVIAEGSKEWQELSAADQEKRRNGEREKKTKLASPNFTVSATRLSVRNIPLDMSDKQLKEIFTNAVKEKATKQNPQIKQVKILRNDEKVGKDGLPLSKGLGFVEFKEHQHAIVALRSLNNNPKVFTRDRRPIVEFAIENAKVLRARASKIQGTTAGKIANGKSPKQLVEQESREGAAWKPPGNSAEKQSGQKKQMGAGQREVSRRQQPKKGMADESNGKASNNMQKRKKDQDARIDSLAQAQPMDNFTPYEPRREKKRQKKDAQEENFETLVKQYKAKYFGLQKDSSEILEKRRLSRWFE</sequence>
<keyword evidence="3 5" id="KW-0694">RNA-binding</keyword>
<evidence type="ECO:0000256" key="5">
    <source>
        <dbReference type="PROSITE-ProRule" id="PRU00176"/>
    </source>
</evidence>
<keyword evidence="2" id="KW-0677">Repeat</keyword>
<dbReference type="PANTHER" id="PTHR48039">
    <property type="entry name" value="RNA-BINDING MOTIF PROTEIN 14B"/>
    <property type="match status" value="1"/>
</dbReference>
<feature type="region of interest" description="Disordered" evidence="6">
    <location>
        <begin position="332"/>
        <end position="437"/>
    </location>
</feature>
<feature type="domain" description="RRM" evidence="7">
    <location>
        <begin position="609"/>
        <end position="705"/>
    </location>
</feature>
<accession>A0A7S3UF31</accession>
<dbReference type="PANTHER" id="PTHR48039:SF5">
    <property type="entry name" value="RNA-BINDING PROTEIN 28"/>
    <property type="match status" value="1"/>
</dbReference>
<feature type="region of interest" description="Disordered" evidence="6">
    <location>
        <begin position="91"/>
        <end position="143"/>
    </location>
</feature>
<dbReference type="AlphaFoldDB" id="A0A7S3UF31"/>
<dbReference type="InterPro" id="IPR000504">
    <property type="entry name" value="RRM_dom"/>
</dbReference>
<feature type="domain" description="RRM" evidence="7">
    <location>
        <begin position="10"/>
        <end position="89"/>
    </location>
</feature>